<dbReference type="Proteomes" id="UP001589798">
    <property type="component" value="Unassembled WGS sequence"/>
</dbReference>
<organism evidence="2 3">
    <name type="scientific">Novosphingobium soli</name>
    <dbReference type="NCBI Taxonomy" id="574956"/>
    <lineage>
        <taxon>Bacteria</taxon>
        <taxon>Pseudomonadati</taxon>
        <taxon>Pseudomonadota</taxon>
        <taxon>Alphaproteobacteria</taxon>
        <taxon>Sphingomonadales</taxon>
        <taxon>Sphingomonadaceae</taxon>
        <taxon>Novosphingobium</taxon>
    </lineage>
</organism>
<gene>
    <name evidence="2" type="ORF">ACFFJC_07335</name>
</gene>
<comment type="caution">
    <text evidence="2">The sequence shown here is derived from an EMBL/GenBank/DDBJ whole genome shotgun (WGS) entry which is preliminary data.</text>
</comment>
<dbReference type="InterPro" id="IPR011008">
    <property type="entry name" value="Dimeric_a/b-barrel"/>
</dbReference>
<keyword evidence="3" id="KW-1185">Reference proteome</keyword>
<evidence type="ECO:0000259" key="1">
    <source>
        <dbReference type="Pfam" id="PF07110"/>
    </source>
</evidence>
<dbReference type="RefSeq" id="WP_379486849.1">
    <property type="nucleotide sequence ID" value="NZ_JBHLWK010000010.1"/>
</dbReference>
<protein>
    <submittedName>
        <fullName evidence="2">EthD domain-containing protein</fullName>
    </submittedName>
</protein>
<evidence type="ECO:0000313" key="3">
    <source>
        <dbReference type="Proteomes" id="UP001589798"/>
    </source>
</evidence>
<feature type="domain" description="EthD" evidence="1">
    <location>
        <begin position="15"/>
        <end position="105"/>
    </location>
</feature>
<evidence type="ECO:0000313" key="2">
    <source>
        <dbReference type="EMBL" id="MFC0204085.1"/>
    </source>
</evidence>
<sequence length="121" mass="13963">MAGHAYKILLFMKKRPDISIEAFRDYYETRHAPLAETYSQGVSRYIRRYIDPQPHPETGAFTDGPDVITELWFEDEKIYRATLAYITTSLMPDEIVADEANLFDRASFRIATVVEHESGRG</sequence>
<accession>A0ABV6CTP7</accession>
<reference evidence="2 3" key="1">
    <citation type="submission" date="2024-09" db="EMBL/GenBank/DDBJ databases">
        <authorList>
            <person name="Sun Q."/>
            <person name="Mori K."/>
        </authorList>
    </citation>
    <scope>NUCLEOTIDE SEQUENCE [LARGE SCALE GENOMIC DNA]</scope>
    <source>
        <strain evidence="2 3">CCM 7706</strain>
    </source>
</reference>
<dbReference type="Pfam" id="PF07110">
    <property type="entry name" value="EthD"/>
    <property type="match status" value="1"/>
</dbReference>
<dbReference type="Gene3D" id="3.30.70.100">
    <property type="match status" value="1"/>
</dbReference>
<name>A0ABV6CTP7_9SPHN</name>
<dbReference type="EMBL" id="JBHLWK010000010">
    <property type="protein sequence ID" value="MFC0204085.1"/>
    <property type="molecule type" value="Genomic_DNA"/>
</dbReference>
<dbReference type="InterPro" id="IPR009799">
    <property type="entry name" value="EthD_dom"/>
</dbReference>
<proteinExistence type="predicted"/>
<dbReference type="SUPFAM" id="SSF54909">
    <property type="entry name" value="Dimeric alpha+beta barrel"/>
    <property type="match status" value="1"/>
</dbReference>